<gene>
    <name evidence="2" type="ORF">AAE02nite_45380</name>
</gene>
<protein>
    <recommendedName>
        <fullName evidence="1">Metalloenzyme domain-containing protein</fullName>
    </recommendedName>
</protein>
<evidence type="ECO:0000313" key="3">
    <source>
        <dbReference type="Proteomes" id="UP000321532"/>
    </source>
</evidence>
<dbReference type="Pfam" id="PF01676">
    <property type="entry name" value="Metalloenzyme"/>
    <property type="match status" value="1"/>
</dbReference>
<dbReference type="GO" id="GO:0046872">
    <property type="term" value="F:metal ion binding"/>
    <property type="evidence" value="ECO:0007669"/>
    <property type="project" value="InterPro"/>
</dbReference>
<dbReference type="PANTHER" id="PTHR43751:SF3">
    <property type="entry name" value="SULFATASE N-TERMINAL DOMAIN-CONTAINING PROTEIN"/>
    <property type="match status" value="1"/>
</dbReference>
<sequence>MVDYMHKNTTPICQFTIRLKTNIIYLVVAVFSTILISCEKTPVETVQKSFRTQNVIIVVIDGPRYLDTWDSTSLARIPNMAKILRPKGTFFSKFYNNGYTYTNSGHTAITTGNRQPIDNNGKELPKNPSLFQYWLKHSGKPANSAWIITSKGKLNILANTQHPDWHNTYQPSTNCGIENTNNGYRNDSLTLIEAKRILKEHQPNLALINFREPDAAGHSGNWREYLKGITTSDRYVTQLWDFLQKDTFYKDKTALFITNDHGRHTYGSSGDFINHGDQCEGCQHISLLALGPDFPKGKTIETKYNQTDISATVAALLGFSFDVTEGQKIQELLTK</sequence>
<dbReference type="InterPro" id="IPR052701">
    <property type="entry name" value="GAG_Ulvan_Degrading_Sulfatases"/>
</dbReference>
<dbReference type="Proteomes" id="UP000321532">
    <property type="component" value="Unassembled WGS sequence"/>
</dbReference>
<dbReference type="EMBL" id="BJYS01000045">
    <property type="protein sequence ID" value="GEO06874.1"/>
    <property type="molecule type" value="Genomic_DNA"/>
</dbReference>
<dbReference type="SUPFAM" id="SSF53649">
    <property type="entry name" value="Alkaline phosphatase-like"/>
    <property type="match status" value="1"/>
</dbReference>
<evidence type="ECO:0000259" key="1">
    <source>
        <dbReference type="Pfam" id="PF01676"/>
    </source>
</evidence>
<reference evidence="2 3" key="1">
    <citation type="submission" date="2019-07" db="EMBL/GenBank/DDBJ databases">
        <title>Whole genome shotgun sequence of Adhaeribacter aerolatus NBRC 106133.</title>
        <authorList>
            <person name="Hosoyama A."/>
            <person name="Uohara A."/>
            <person name="Ohji S."/>
            <person name="Ichikawa N."/>
        </authorList>
    </citation>
    <scope>NUCLEOTIDE SEQUENCE [LARGE SCALE GENOMIC DNA]</scope>
    <source>
        <strain evidence="2 3">NBRC 106133</strain>
    </source>
</reference>
<organism evidence="2 3">
    <name type="scientific">Adhaeribacter aerolatus</name>
    <dbReference type="NCBI Taxonomy" id="670289"/>
    <lineage>
        <taxon>Bacteria</taxon>
        <taxon>Pseudomonadati</taxon>
        <taxon>Bacteroidota</taxon>
        <taxon>Cytophagia</taxon>
        <taxon>Cytophagales</taxon>
        <taxon>Hymenobacteraceae</taxon>
        <taxon>Adhaeribacter</taxon>
    </lineage>
</organism>
<comment type="caution">
    <text evidence="2">The sequence shown here is derived from an EMBL/GenBank/DDBJ whole genome shotgun (WGS) entry which is preliminary data.</text>
</comment>
<proteinExistence type="predicted"/>
<accession>A0A512B4G7</accession>
<name>A0A512B4G7_9BACT</name>
<dbReference type="Gene3D" id="3.40.720.10">
    <property type="entry name" value="Alkaline Phosphatase, subunit A"/>
    <property type="match status" value="1"/>
</dbReference>
<dbReference type="OrthoDB" id="9791578at2"/>
<feature type="domain" description="Metalloenzyme" evidence="1">
    <location>
        <begin position="170"/>
        <end position="317"/>
    </location>
</feature>
<dbReference type="AlphaFoldDB" id="A0A512B4G7"/>
<evidence type="ECO:0000313" key="2">
    <source>
        <dbReference type="EMBL" id="GEO06874.1"/>
    </source>
</evidence>
<keyword evidence="3" id="KW-1185">Reference proteome</keyword>
<dbReference type="GO" id="GO:0003824">
    <property type="term" value="F:catalytic activity"/>
    <property type="evidence" value="ECO:0007669"/>
    <property type="project" value="InterPro"/>
</dbReference>
<dbReference type="InterPro" id="IPR006124">
    <property type="entry name" value="Metalloenzyme"/>
</dbReference>
<dbReference type="InterPro" id="IPR017850">
    <property type="entry name" value="Alkaline_phosphatase_core_sf"/>
</dbReference>
<dbReference type="PANTHER" id="PTHR43751">
    <property type="entry name" value="SULFATASE"/>
    <property type="match status" value="1"/>
</dbReference>